<dbReference type="SUPFAM" id="SSF53254">
    <property type="entry name" value="Phosphoglycerate mutase-like"/>
    <property type="match status" value="1"/>
</dbReference>
<feature type="region of interest" description="Disordered" evidence="1">
    <location>
        <begin position="196"/>
        <end position="222"/>
    </location>
</feature>
<evidence type="ECO:0000256" key="1">
    <source>
        <dbReference type="SAM" id="MobiDB-lite"/>
    </source>
</evidence>
<reference evidence="2" key="1">
    <citation type="submission" date="2022-11" db="EMBL/GenBank/DDBJ databases">
        <authorList>
            <person name="Petersen C."/>
        </authorList>
    </citation>
    <scope>NUCLEOTIDE SEQUENCE</scope>
    <source>
        <strain evidence="2">IBT 30069</strain>
    </source>
</reference>
<dbReference type="Proteomes" id="UP001149165">
    <property type="component" value="Unassembled WGS sequence"/>
</dbReference>
<gene>
    <name evidence="2" type="ORF">N7456_013393</name>
</gene>
<comment type="caution">
    <text evidence="2">The sequence shown here is derived from an EMBL/GenBank/DDBJ whole genome shotgun (WGS) entry which is preliminary data.</text>
</comment>
<evidence type="ECO:0000313" key="2">
    <source>
        <dbReference type="EMBL" id="KAJ5081155.1"/>
    </source>
</evidence>
<name>A0A9W9EG77_9EURO</name>
<proteinExistence type="predicted"/>
<dbReference type="Gene3D" id="3.40.50.1240">
    <property type="entry name" value="Phosphoglycerate mutase-like"/>
    <property type="match status" value="1"/>
</dbReference>
<sequence length="245" mass="28220">MPPRLHLGHHNLGPEYWGIIDPLLTERGKQQCMELGRSFPYESCIDLVVTSPMRRAIYTGLAAFESFFNDRPGTNLIVHPDLQEVGQFPCDVGSTIPELLLEKERENLPIDIGLLTDDWTSKEGRYQAIRGKIQARALNMRCWLRKRPEKDIAVVSHGAFLHFLTDDWEDACKHEATSWANTEHRVYNFVEQSDEMHGNDEASMQETTFSRERRGKTGPPLNLESQRQLREIMLDGWVKQGYPVK</sequence>
<dbReference type="OrthoDB" id="496981at2759"/>
<dbReference type="GO" id="GO:0005737">
    <property type="term" value="C:cytoplasm"/>
    <property type="evidence" value="ECO:0007669"/>
    <property type="project" value="TreeGrafter"/>
</dbReference>
<protein>
    <submittedName>
        <fullName evidence="2">Phosphoglycerate mutase-like protein</fullName>
    </submittedName>
</protein>
<accession>A0A9W9EG77</accession>
<dbReference type="InterPro" id="IPR050275">
    <property type="entry name" value="PGM_Phosphatase"/>
</dbReference>
<dbReference type="InterPro" id="IPR029033">
    <property type="entry name" value="His_PPase_superfam"/>
</dbReference>
<dbReference type="CDD" id="cd07067">
    <property type="entry name" value="HP_PGM_like"/>
    <property type="match status" value="1"/>
</dbReference>
<dbReference type="PANTHER" id="PTHR48100">
    <property type="entry name" value="BROAD-SPECIFICITY PHOSPHATASE YOR283W-RELATED"/>
    <property type="match status" value="1"/>
</dbReference>
<dbReference type="PANTHER" id="PTHR48100:SF54">
    <property type="entry name" value="PHOSPHATASE SPAC5H10.03-RELATED"/>
    <property type="match status" value="1"/>
</dbReference>
<organism evidence="2 3">
    <name type="scientific">Penicillium angulare</name>
    <dbReference type="NCBI Taxonomy" id="116970"/>
    <lineage>
        <taxon>Eukaryota</taxon>
        <taxon>Fungi</taxon>
        <taxon>Dikarya</taxon>
        <taxon>Ascomycota</taxon>
        <taxon>Pezizomycotina</taxon>
        <taxon>Eurotiomycetes</taxon>
        <taxon>Eurotiomycetidae</taxon>
        <taxon>Eurotiales</taxon>
        <taxon>Aspergillaceae</taxon>
        <taxon>Penicillium</taxon>
    </lineage>
</organism>
<dbReference type="InterPro" id="IPR013078">
    <property type="entry name" value="His_Pase_superF_clade-1"/>
</dbReference>
<dbReference type="AlphaFoldDB" id="A0A9W9EG77"/>
<reference evidence="2" key="2">
    <citation type="journal article" date="2023" name="IMA Fungus">
        <title>Comparative genomic study of the Penicillium genus elucidates a diverse pangenome and 15 lateral gene transfer events.</title>
        <authorList>
            <person name="Petersen C."/>
            <person name="Sorensen T."/>
            <person name="Nielsen M.R."/>
            <person name="Sondergaard T.E."/>
            <person name="Sorensen J.L."/>
            <person name="Fitzpatrick D.A."/>
            <person name="Frisvad J.C."/>
            <person name="Nielsen K.L."/>
        </authorList>
    </citation>
    <scope>NUCLEOTIDE SEQUENCE</scope>
    <source>
        <strain evidence="2">IBT 30069</strain>
    </source>
</reference>
<evidence type="ECO:0000313" key="3">
    <source>
        <dbReference type="Proteomes" id="UP001149165"/>
    </source>
</evidence>
<keyword evidence="3" id="KW-1185">Reference proteome</keyword>
<dbReference type="GO" id="GO:0016791">
    <property type="term" value="F:phosphatase activity"/>
    <property type="evidence" value="ECO:0007669"/>
    <property type="project" value="TreeGrafter"/>
</dbReference>
<dbReference type="Pfam" id="PF00300">
    <property type="entry name" value="His_Phos_1"/>
    <property type="match status" value="1"/>
</dbReference>
<dbReference type="EMBL" id="JAPQKH010000011">
    <property type="protein sequence ID" value="KAJ5081155.1"/>
    <property type="molecule type" value="Genomic_DNA"/>
</dbReference>